<dbReference type="SUPFAM" id="SSF46689">
    <property type="entry name" value="Homeodomain-like"/>
    <property type="match status" value="1"/>
</dbReference>
<dbReference type="RefSeq" id="WP_191867399.1">
    <property type="nucleotide sequence ID" value="NZ_BMZC01000025.1"/>
</dbReference>
<dbReference type="InterPro" id="IPR009057">
    <property type="entry name" value="Homeodomain-like_sf"/>
</dbReference>
<evidence type="ECO:0000313" key="5">
    <source>
        <dbReference type="EMBL" id="GGZ83786.1"/>
    </source>
</evidence>
<proteinExistence type="predicted"/>
<comment type="caution">
    <text evidence="5">The sequence shown here is derived from an EMBL/GenBank/DDBJ whole genome shotgun (WGS) entry which is preliminary data.</text>
</comment>
<accession>A0A8H9M3C4</accession>
<sequence length="334" mass="38526">MNRNELFSTNKFIQDFCSIADYVGMSKIDFSQAIGLPFECIDEPEGIISLHYIIESYKVLLSYTKDELLGTQEKPLPRGAIALMIKSACAEKTLSKALSAIDNVNRVCQSPIVANLILEKDIVRWQFSFVTKNSNHYLFAITMLTCIANRMLSMLLKKEVPLLYISFKDDEPVNLCDYHFLYNCPVKFNQNYNELVFDKAWLNKPVLCNYKDVEKQLRVPLSITSHSFDSLGLISQIKNIISLYPRNQFPTQNELASELGISIRTMQRKLELENSNYMVIKDDFRHKKALFYLEHTTKSLECMSERCGFSEVASFTRAFIRWQGCTPSKYKSIL</sequence>
<feature type="domain" description="HTH araC/xylS-type" evidence="4">
    <location>
        <begin position="235"/>
        <end position="333"/>
    </location>
</feature>
<dbReference type="Pfam" id="PF12625">
    <property type="entry name" value="Arabinose_bd"/>
    <property type="match status" value="1"/>
</dbReference>
<dbReference type="PROSITE" id="PS01124">
    <property type="entry name" value="HTH_ARAC_FAMILY_2"/>
    <property type="match status" value="1"/>
</dbReference>
<dbReference type="Pfam" id="PF12833">
    <property type="entry name" value="HTH_18"/>
    <property type="match status" value="1"/>
</dbReference>
<dbReference type="Proteomes" id="UP000622604">
    <property type="component" value="Unassembled WGS sequence"/>
</dbReference>
<dbReference type="EMBL" id="BMZC01000025">
    <property type="protein sequence ID" value="GGZ83786.1"/>
    <property type="molecule type" value="Genomic_DNA"/>
</dbReference>
<evidence type="ECO:0000313" key="6">
    <source>
        <dbReference type="Proteomes" id="UP000622604"/>
    </source>
</evidence>
<reference evidence="5" key="2">
    <citation type="submission" date="2020-09" db="EMBL/GenBank/DDBJ databases">
        <authorList>
            <person name="Sun Q."/>
            <person name="Kim S."/>
        </authorList>
    </citation>
    <scope>NUCLEOTIDE SEQUENCE</scope>
    <source>
        <strain evidence="5">KCTC 32337</strain>
    </source>
</reference>
<dbReference type="AlphaFoldDB" id="A0A8H9M3C4"/>
<evidence type="ECO:0000256" key="3">
    <source>
        <dbReference type="ARBA" id="ARBA00023163"/>
    </source>
</evidence>
<reference evidence="5" key="1">
    <citation type="journal article" date="2014" name="Int. J. Syst. Evol. Microbiol.">
        <title>Complete genome sequence of Corynebacterium casei LMG S-19264T (=DSM 44701T), isolated from a smear-ripened cheese.</title>
        <authorList>
            <consortium name="US DOE Joint Genome Institute (JGI-PGF)"/>
            <person name="Walter F."/>
            <person name="Albersmeier A."/>
            <person name="Kalinowski J."/>
            <person name="Ruckert C."/>
        </authorList>
    </citation>
    <scope>NUCLEOTIDE SEQUENCE</scope>
    <source>
        <strain evidence="5">KCTC 32337</strain>
    </source>
</reference>
<evidence type="ECO:0000256" key="2">
    <source>
        <dbReference type="ARBA" id="ARBA00023125"/>
    </source>
</evidence>
<gene>
    <name evidence="5" type="primary">adiY</name>
    <name evidence="5" type="ORF">GCM10011274_46660</name>
</gene>
<evidence type="ECO:0000256" key="1">
    <source>
        <dbReference type="ARBA" id="ARBA00023015"/>
    </source>
</evidence>
<dbReference type="PANTHER" id="PTHR47894:SF1">
    <property type="entry name" value="HTH-TYPE TRANSCRIPTIONAL REGULATOR VQSM"/>
    <property type="match status" value="1"/>
</dbReference>
<keyword evidence="3" id="KW-0804">Transcription</keyword>
<keyword evidence="1" id="KW-0805">Transcription regulation</keyword>
<dbReference type="PANTHER" id="PTHR47894">
    <property type="entry name" value="HTH-TYPE TRANSCRIPTIONAL REGULATOR GADX"/>
    <property type="match status" value="1"/>
</dbReference>
<organism evidence="5 6">
    <name type="scientific">Paraglaciecola chathamensis</name>
    <dbReference type="NCBI Taxonomy" id="368405"/>
    <lineage>
        <taxon>Bacteria</taxon>
        <taxon>Pseudomonadati</taxon>
        <taxon>Pseudomonadota</taxon>
        <taxon>Gammaproteobacteria</taxon>
        <taxon>Alteromonadales</taxon>
        <taxon>Alteromonadaceae</taxon>
        <taxon>Paraglaciecola</taxon>
    </lineage>
</organism>
<dbReference type="Gene3D" id="1.10.10.60">
    <property type="entry name" value="Homeodomain-like"/>
    <property type="match status" value="1"/>
</dbReference>
<protein>
    <submittedName>
        <fullName evidence="5">AraC family transcriptional regulator</fullName>
    </submittedName>
</protein>
<name>A0A8H9M3C4_9ALTE</name>
<keyword evidence="2" id="KW-0238">DNA-binding</keyword>
<dbReference type="GO" id="GO:0005829">
    <property type="term" value="C:cytosol"/>
    <property type="evidence" value="ECO:0007669"/>
    <property type="project" value="TreeGrafter"/>
</dbReference>
<evidence type="ECO:0000259" key="4">
    <source>
        <dbReference type="PROSITE" id="PS01124"/>
    </source>
</evidence>
<dbReference type="SMART" id="SM00342">
    <property type="entry name" value="HTH_ARAC"/>
    <property type="match status" value="1"/>
</dbReference>
<dbReference type="InterPro" id="IPR018060">
    <property type="entry name" value="HTH_AraC"/>
</dbReference>
<dbReference type="GO" id="GO:0000976">
    <property type="term" value="F:transcription cis-regulatory region binding"/>
    <property type="evidence" value="ECO:0007669"/>
    <property type="project" value="TreeGrafter"/>
</dbReference>
<dbReference type="GO" id="GO:0003700">
    <property type="term" value="F:DNA-binding transcription factor activity"/>
    <property type="evidence" value="ECO:0007669"/>
    <property type="project" value="InterPro"/>
</dbReference>
<dbReference type="InterPro" id="IPR032687">
    <property type="entry name" value="AraC-type_N"/>
</dbReference>